<dbReference type="OrthoDB" id="1932566at2"/>
<organism evidence="1 2">
    <name type="scientific">Metabacillus lacus</name>
    <dbReference type="NCBI Taxonomy" id="1983721"/>
    <lineage>
        <taxon>Bacteria</taxon>
        <taxon>Bacillati</taxon>
        <taxon>Bacillota</taxon>
        <taxon>Bacilli</taxon>
        <taxon>Bacillales</taxon>
        <taxon>Bacillaceae</taxon>
        <taxon>Metabacillus</taxon>
    </lineage>
</organism>
<dbReference type="InterPro" id="IPR046208">
    <property type="entry name" value="DUF6241"/>
</dbReference>
<name>A0A7X2IXS2_9BACI</name>
<evidence type="ECO:0000313" key="1">
    <source>
        <dbReference type="EMBL" id="MRX71068.1"/>
    </source>
</evidence>
<keyword evidence="2" id="KW-1185">Reference proteome</keyword>
<accession>A0A7X2IXS2</accession>
<dbReference type="RefSeq" id="WP_154306183.1">
    <property type="nucleotide sequence ID" value="NZ_WKKI01000002.1"/>
</dbReference>
<evidence type="ECO:0000313" key="2">
    <source>
        <dbReference type="Proteomes" id="UP000448867"/>
    </source>
</evidence>
<proteinExistence type="predicted"/>
<gene>
    <name evidence="1" type="ORF">GJU40_02650</name>
</gene>
<sequence>MSESAVQSAIYALSHQKVAAQDKWSHLLITPERISRLIEVVEHNKDNFQHTNLYLDILYSWRDGDYSNSVKAHNDIWALQSGTIGIATSLLTPEEEQQYIEQHFE</sequence>
<dbReference type="AlphaFoldDB" id="A0A7X2IXS2"/>
<protein>
    <submittedName>
        <fullName evidence="1">Uncharacterized protein</fullName>
    </submittedName>
</protein>
<reference evidence="1 2" key="1">
    <citation type="submission" date="2019-11" db="EMBL/GenBank/DDBJ databases">
        <title>Bacillus lacus genome.</title>
        <authorList>
            <person name="Allen C.J."/>
            <person name="Newman J.D."/>
        </authorList>
    </citation>
    <scope>NUCLEOTIDE SEQUENCE [LARGE SCALE GENOMIC DNA]</scope>
    <source>
        <strain evidence="1 2">KCTC 33946</strain>
    </source>
</reference>
<dbReference type="Proteomes" id="UP000448867">
    <property type="component" value="Unassembled WGS sequence"/>
</dbReference>
<dbReference type="EMBL" id="WKKI01000002">
    <property type="protein sequence ID" value="MRX71068.1"/>
    <property type="molecule type" value="Genomic_DNA"/>
</dbReference>
<dbReference type="Pfam" id="PF19754">
    <property type="entry name" value="DUF6241"/>
    <property type="match status" value="1"/>
</dbReference>
<comment type="caution">
    <text evidence="1">The sequence shown here is derived from an EMBL/GenBank/DDBJ whole genome shotgun (WGS) entry which is preliminary data.</text>
</comment>